<dbReference type="HOGENOM" id="CLU_1623657_0_0_11"/>
<dbReference type="Proteomes" id="UP000003994">
    <property type="component" value="Unassembled WGS sequence"/>
</dbReference>
<evidence type="ECO:0000256" key="1">
    <source>
        <dbReference type="SAM" id="Coils"/>
    </source>
</evidence>
<evidence type="ECO:0000256" key="2">
    <source>
        <dbReference type="SAM" id="MobiDB-lite"/>
    </source>
</evidence>
<keyword evidence="4" id="KW-1185">Reference proteome</keyword>
<reference evidence="3 4" key="1">
    <citation type="submission" date="2012-07" db="EMBL/GenBank/DDBJ databases">
        <title>The Genome Sequence of Actinomyces turicensis ACS-279-V-COL4.</title>
        <authorList>
            <consortium name="The Broad Institute Genome Sequencing Platform"/>
            <person name="Earl A."/>
            <person name="Ward D."/>
            <person name="Feldgarden M."/>
            <person name="Gevers D."/>
            <person name="Saerens B."/>
            <person name="Vaneechoutte M."/>
            <person name="Walker B."/>
            <person name="Young S.K."/>
            <person name="Zeng Q."/>
            <person name="Gargeya S."/>
            <person name="Fitzgerald M."/>
            <person name="Haas B."/>
            <person name="Abouelleil A."/>
            <person name="Alvarado L."/>
            <person name="Arachchi H.M."/>
            <person name="Berlin A."/>
            <person name="Chapman S.B."/>
            <person name="Goldberg J."/>
            <person name="Griggs A."/>
            <person name="Gujja S."/>
            <person name="Hansen M."/>
            <person name="Howarth C."/>
            <person name="Imamovic A."/>
            <person name="Larimer J."/>
            <person name="McCowen C."/>
            <person name="Montmayeur A."/>
            <person name="Murphy C."/>
            <person name="Neiman D."/>
            <person name="Pearson M."/>
            <person name="Priest M."/>
            <person name="Roberts A."/>
            <person name="Saif S."/>
            <person name="Shea T."/>
            <person name="Sisk P."/>
            <person name="Sykes S."/>
            <person name="Wortman J."/>
            <person name="Nusbaum C."/>
            <person name="Birren B."/>
        </authorList>
    </citation>
    <scope>NUCLEOTIDE SEQUENCE [LARGE SCALE GENOMIC DNA]</scope>
    <source>
        <strain evidence="3 4">ACS-279-V-Col4</strain>
    </source>
</reference>
<dbReference type="RefSeq" id="WP_006681893.1">
    <property type="nucleotide sequence ID" value="NZ_JH815212.1"/>
</dbReference>
<dbReference type="EMBL" id="AGWQ01000010">
    <property type="protein sequence ID" value="EJZ84921.1"/>
    <property type="molecule type" value="Genomic_DNA"/>
</dbReference>
<comment type="caution">
    <text evidence="3">The sequence shown here is derived from an EMBL/GenBank/DDBJ whole genome shotgun (WGS) entry which is preliminary data.</text>
</comment>
<accession>K0YN73</accession>
<sequence>MPKHAFAQATEQAGNEAEQSTEQATEQAGSEATHDAGEFQAITSQDQLDKLIAKRVARERAKYADYDDLKAIAQKAGESNAQLKAEVETLKKAAERREWVEQVAGETGIPAGVLRGETLEEIQAHAKALGEAFASVKPVLKGQAKQADVSSTPEQLLVRSLFK</sequence>
<name>K0YN73_9ACTO</name>
<protein>
    <recommendedName>
        <fullName evidence="5">DUF4355 domain-containing protein</fullName>
    </recommendedName>
</protein>
<dbReference type="eggNOG" id="ENOG5032REC">
    <property type="taxonomic scope" value="Bacteria"/>
</dbReference>
<evidence type="ECO:0000313" key="3">
    <source>
        <dbReference type="EMBL" id="EJZ84921.1"/>
    </source>
</evidence>
<dbReference type="STRING" id="883077.HMPREF9241_01697"/>
<dbReference type="AlphaFoldDB" id="K0YN73"/>
<dbReference type="PATRIC" id="fig|883077.3.peg.1710"/>
<organism evidence="3 4">
    <name type="scientific">Schaalia turicensis ACS-279-V-Col4</name>
    <dbReference type="NCBI Taxonomy" id="883077"/>
    <lineage>
        <taxon>Bacteria</taxon>
        <taxon>Bacillati</taxon>
        <taxon>Actinomycetota</taxon>
        <taxon>Actinomycetes</taxon>
        <taxon>Actinomycetales</taxon>
        <taxon>Actinomycetaceae</taxon>
        <taxon>Schaalia</taxon>
    </lineage>
</organism>
<evidence type="ECO:0008006" key="5">
    <source>
        <dbReference type="Google" id="ProtNLM"/>
    </source>
</evidence>
<evidence type="ECO:0000313" key="4">
    <source>
        <dbReference type="Proteomes" id="UP000003994"/>
    </source>
</evidence>
<proteinExistence type="predicted"/>
<feature type="compositionally biased region" description="Low complexity" evidence="2">
    <location>
        <begin position="16"/>
        <end position="28"/>
    </location>
</feature>
<feature type="region of interest" description="Disordered" evidence="2">
    <location>
        <begin position="1"/>
        <end position="43"/>
    </location>
</feature>
<gene>
    <name evidence="3" type="ORF">HMPREF9241_01697</name>
</gene>
<keyword evidence="1" id="KW-0175">Coiled coil</keyword>
<feature type="coiled-coil region" evidence="1">
    <location>
        <begin position="66"/>
        <end position="93"/>
    </location>
</feature>